<feature type="transmembrane region" description="Helical" evidence="2">
    <location>
        <begin position="85"/>
        <end position="105"/>
    </location>
</feature>
<keyword evidence="2" id="KW-0472">Membrane</keyword>
<comment type="caution">
    <text evidence="3">The sequence shown here is derived from an EMBL/GenBank/DDBJ whole genome shotgun (WGS) entry which is preliminary data.</text>
</comment>
<accession>A0AAD6IAG0</accession>
<evidence type="ECO:0000313" key="3">
    <source>
        <dbReference type="EMBL" id="KAJ6039027.1"/>
    </source>
</evidence>
<dbReference type="EMBL" id="JAQJZL010000006">
    <property type="protein sequence ID" value="KAJ6039027.1"/>
    <property type="molecule type" value="Genomic_DNA"/>
</dbReference>
<gene>
    <name evidence="3" type="ORF">N7460_007059</name>
</gene>
<dbReference type="InterPro" id="IPR009571">
    <property type="entry name" value="SUR7/Rim9-like_fungi"/>
</dbReference>
<feature type="transmembrane region" description="Helical" evidence="2">
    <location>
        <begin position="302"/>
        <end position="325"/>
    </location>
</feature>
<feature type="compositionally biased region" description="Basic residues" evidence="1">
    <location>
        <begin position="10"/>
        <end position="32"/>
    </location>
</feature>
<reference evidence="3" key="2">
    <citation type="submission" date="2023-01" db="EMBL/GenBank/DDBJ databases">
        <authorList>
            <person name="Petersen C."/>
        </authorList>
    </citation>
    <scope>NUCLEOTIDE SEQUENCE</scope>
    <source>
        <strain evidence="3">IBT 15450</strain>
    </source>
</reference>
<feature type="transmembrane region" description="Helical" evidence="2">
    <location>
        <begin position="248"/>
        <end position="272"/>
    </location>
</feature>
<organism evidence="3 4">
    <name type="scientific">Penicillium canescens</name>
    <dbReference type="NCBI Taxonomy" id="5083"/>
    <lineage>
        <taxon>Eukaryota</taxon>
        <taxon>Fungi</taxon>
        <taxon>Dikarya</taxon>
        <taxon>Ascomycota</taxon>
        <taxon>Pezizomycotina</taxon>
        <taxon>Eurotiomycetes</taxon>
        <taxon>Eurotiomycetidae</taxon>
        <taxon>Eurotiales</taxon>
        <taxon>Aspergillaceae</taxon>
        <taxon>Penicillium</taxon>
    </lineage>
</organism>
<keyword evidence="4" id="KW-1185">Reference proteome</keyword>
<dbReference type="GO" id="GO:0005886">
    <property type="term" value="C:plasma membrane"/>
    <property type="evidence" value="ECO:0007669"/>
    <property type="project" value="InterPro"/>
</dbReference>
<feature type="transmembrane region" description="Helical" evidence="2">
    <location>
        <begin position="219"/>
        <end position="236"/>
    </location>
</feature>
<reference evidence="3" key="1">
    <citation type="journal article" date="2023" name="IMA Fungus">
        <title>Comparative genomic study of the Penicillium genus elucidates a diverse pangenome and 15 lateral gene transfer events.</title>
        <authorList>
            <person name="Petersen C."/>
            <person name="Sorensen T."/>
            <person name="Nielsen M.R."/>
            <person name="Sondergaard T.E."/>
            <person name="Sorensen J.L."/>
            <person name="Fitzpatrick D.A."/>
            <person name="Frisvad J.C."/>
            <person name="Nielsen K.L."/>
        </authorList>
    </citation>
    <scope>NUCLEOTIDE SEQUENCE</scope>
    <source>
        <strain evidence="3">IBT 15450</strain>
    </source>
</reference>
<feature type="region of interest" description="Disordered" evidence="1">
    <location>
        <begin position="1"/>
        <end position="38"/>
    </location>
</feature>
<keyword evidence="2" id="KW-0812">Transmembrane</keyword>
<dbReference type="Pfam" id="PF06687">
    <property type="entry name" value="SUR7"/>
    <property type="match status" value="1"/>
</dbReference>
<dbReference type="Proteomes" id="UP001219568">
    <property type="component" value="Unassembled WGS sequence"/>
</dbReference>
<evidence type="ECO:0000313" key="4">
    <source>
        <dbReference type="Proteomes" id="UP001219568"/>
    </source>
</evidence>
<evidence type="ECO:0000256" key="1">
    <source>
        <dbReference type="SAM" id="MobiDB-lite"/>
    </source>
</evidence>
<name>A0AAD6IAG0_PENCN</name>
<protein>
    <submittedName>
        <fullName evidence="3">Uncharacterized protein</fullName>
    </submittedName>
</protein>
<evidence type="ECO:0000256" key="2">
    <source>
        <dbReference type="SAM" id="Phobius"/>
    </source>
</evidence>
<keyword evidence="2" id="KW-1133">Transmembrane helix</keyword>
<dbReference type="AlphaFoldDB" id="A0AAD6IAG0"/>
<proteinExistence type="predicted"/>
<sequence length="356" mass="38482">MEHSSSSTLPRKKAKTGVKKTGVKKTTGKKKTTSSTSAVHLAAPSHPYPVQTQYAPAYAPVPQTQTVVLEKPTGGNRRGKYSSCLLVFLAVISYLVAIVLGLYIVTSCVSTTANVNDIYLAELSTNSTSAISLRVGYFGGCVSVTEGADAYSPDSNSTQTSTNCVPNMRQKDLEELSEDLWESLHLDSTSVQADVQSFLNTTLPQAKHLQEDVFFFEPPLIHILLFFISGIMLLVARTGTSRKKSYKAMMVIALTLSAFALALALVTMLGSLQGMNALLNSSSSGQQRDLGDSLYISRDKGILGLQGALVGIVVVFYVSMGVLFVQRTEEGGIGYIVQAFQTAGRPLKNKWGRRRY</sequence>